<dbReference type="AlphaFoldDB" id="A0AAU7V4K9"/>
<organism evidence="1">
    <name type="scientific">Rhodococcus sp. D-6</name>
    <dbReference type="NCBI Taxonomy" id="1387842"/>
    <lineage>
        <taxon>Bacteria</taxon>
        <taxon>Bacillati</taxon>
        <taxon>Actinomycetota</taxon>
        <taxon>Actinomycetes</taxon>
        <taxon>Mycobacteriales</taxon>
        <taxon>Nocardiaceae</taxon>
        <taxon>Rhodococcus</taxon>
    </lineage>
</organism>
<proteinExistence type="predicted"/>
<dbReference type="InterPro" id="IPR016024">
    <property type="entry name" value="ARM-type_fold"/>
</dbReference>
<accession>A0AAU7V4K9</accession>
<protein>
    <submittedName>
        <fullName evidence="1">HEAT repeat domain-containing protein</fullName>
    </submittedName>
</protein>
<dbReference type="RefSeq" id="WP_052040080.1">
    <property type="nucleotide sequence ID" value="NZ_CP132970.1"/>
</dbReference>
<dbReference type="Gene3D" id="1.25.10.10">
    <property type="entry name" value="Leucine-rich Repeat Variant"/>
    <property type="match status" value="1"/>
</dbReference>
<name>A0AAU7V4K9_9NOCA</name>
<reference evidence="1" key="1">
    <citation type="submission" date="2023-08" db="EMBL/GenBank/DDBJ databases">
        <title>The novel hydrolase IpcH responsible for the initial isoprocarb degradation step in Rhodococcus sp. D-6.</title>
        <authorList>
            <person name="Zhu Q."/>
        </authorList>
    </citation>
    <scope>NUCLEOTIDE SEQUENCE</scope>
    <source>
        <strain evidence="1">D-6</strain>
    </source>
</reference>
<dbReference type="KEGG" id="rhox:RBB84_09880"/>
<dbReference type="SUPFAM" id="SSF48371">
    <property type="entry name" value="ARM repeat"/>
    <property type="match status" value="1"/>
</dbReference>
<gene>
    <name evidence="1" type="ORF">RBB84_09880</name>
</gene>
<dbReference type="Pfam" id="PF13646">
    <property type="entry name" value="HEAT_2"/>
    <property type="match status" value="1"/>
</dbReference>
<dbReference type="InterPro" id="IPR011989">
    <property type="entry name" value="ARM-like"/>
</dbReference>
<evidence type="ECO:0000313" key="1">
    <source>
        <dbReference type="EMBL" id="XBW06188.1"/>
    </source>
</evidence>
<dbReference type="EMBL" id="CP132970">
    <property type="protein sequence ID" value="XBW06188.1"/>
    <property type="molecule type" value="Genomic_DNA"/>
</dbReference>
<sequence>MRTHQDPSTRLVEALSTRLVEALSADDASVRLRAALESGTAPDPETVTALVDRCAVEPDFFVRDMLTWALCRLPAGVTVPRLLAELGSDVSQARSQALHTLSKIGDPVAWPKVSGMLHDEHDEVARSAWRAAVALVPPGSESGLAAALGAELGRGDRDLQLSLGRALAALDEAAAPVLDTAMNSPDPRVRAHAEATERIRVDPDSAFVLSVESAKRVAALGADGIRE</sequence>